<reference evidence="1 2" key="1">
    <citation type="journal article" date="2019" name="Sci. Rep.">
        <title>Orb-weaving spider Araneus ventricosus genome elucidates the spidroin gene catalogue.</title>
        <authorList>
            <person name="Kono N."/>
            <person name="Nakamura H."/>
            <person name="Ohtoshi R."/>
            <person name="Moran D.A.P."/>
            <person name="Shinohara A."/>
            <person name="Yoshida Y."/>
            <person name="Fujiwara M."/>
            <person name="Mori M."/>
            <person name="Tomita M."/>
            <person name="Arakawa K."/>
        </authorList>
    </citation>
    <scope>NUCLEOTIDE SEQUENCE [LARGE SCALE GENOMIC DNA]</scope>
</reference>
<sequence>MPEPTDAVDPMGGKTELEQIQFKSNQVTDESLESTRRMMALCDE</sequence>
<proteinExistence type="predicted"/>
<dbReference type="Gene3D" id="1.20.5.110">
    <property type="match status" value="1"/>
</dbReference>
<dbReference type="EMBL" id="BGPR01122098">
    <property type="protein sequence ID" value="GBN23263.1"/>
    <property type="molecule type" value="Genomic_DNA"/>
</dbReference>
<accession>A0A4Y2M9N4</accession>
<evidence type="ECO:0000313" key="1">
    <source>
        <dbReference type="EMBL" id="GBN23263.1"/>
    </source>
</evidence>
<gene>
    <name evidence="1" type="ORF">AVEN_11701_1</name>
</gene>
<dbReference type="AlphaFoldDB" id="A0A4Y2M9N4"/>
<name>A0A4Y2M9N4_ARAVE</name>
<protein>
    <recommendedName>
        <fullName evidence="3">Synaptosomal-associated protein 25</fullName>
    </recommendedName>
</protein>
<evidence type="ECO:0000313" key="2">
    <source>
        <dbReference type="Proteomes" id="UP000499080"/>
    </source>
</evidence>
<keyword evidence="2" id="KW-1185">Reference proteome</keyword>
<comment type="caution">
    <text evidence="1">The sequence shown here is derived from an EMBL/GenBank/DDBJ whole genome shotgun (WGS) entry which is preliminary data.</text>
</comment>
<dbReference type="OrthoDB" id="6410932at2759"/>
<evidence type="ECO:0008006" key="3">
    <source>
        <dbReference type="Google" id="ProtNLM"/>
    </source>
</evidence>
<dbReference type="Proteomes" id="UP000499080">
    <property type="component" value="Unassembled WGS sequence"/>
</dbReference>
<organism evidence="1 2">
    <name type="scientific">Araneus ventricosus</name>
    <name type="common">Orbweaver spider</name>
    <name type="synonym">Epeira ventricosa</name>
    <dbReference type="NCBI Taxonomy" id="182803"/>
    <lineage>
        <taxon>Eukaryota</taxon>
        <taxon>Metazoa</taxon>
        <taxon>Ecdysozoa</taxon>
        <taxon>Arthropoda</taxon>
        <taxon>Chelicerata</taxon>
        <taxon>Arachnida</taxon>
        <taxon>Araneae</taxon>
        <taxon>Araneomorphae</taxon>
        <taxon>Entelegynae</taxon>
        <taxon>Araneoidea</taxon>
        <taxon>Araneidae</taxon>
        <taxon>Araneus</taxon>
    </lineage>
</organism>
<feature type="non-terminal residue" evidence="1">
    <location>
        <position position="44"/>
    </location>
</feature>